<organism evidence="1 2">
    <name type="scientific">Glonium stellatum</name>
    <dbReference type="NCBI Taxonomy" id="574774"/>
    <lineage>
        <taxon>Eukaryota</taxon>
        <taxon>Fungi</taxon>
        <taxon>Dikarya</taxon>
        <taxon>Ascomycota</taxon>
        <taxon>Pezizomycotina</taxon>
        <taxon>Dothideomycetes</taxon>
        <taxon>Pleosporomycetidae</taxon>
        <taxon>Gloniales</taxon>
        <taxon>Gloniaceae</taxon>
        <taxon>Glonium</taxon>
    </lineage>
</organism>
<sequence length="116" mass="12815">MLARPIGCVGRRCAARMENGLEGEARMHGWRRCEWCRGCVAGFWSGVGWRIGEGGAGSAARPGLGWRDGIYAGEPAGLGWDECCLSGFLADFDYCLQLPPWRRLSIYPHALRRTVL</sequence>
<gene>
    <name evidence="1" type="ORF">AOQ84DRAFT_22482</name>
</gene>
<evidence type="ECO:0000313" key="2">
    <source>
        <dbReference type="Proteomes" id="UP000250140"/>
    </source>
</evidence>
<keyword evidence="2" id="KW-1185">Reference proteome</keyword>
<proteinExistence type="predicted"/>
<dbReference type="AlphaFoldDB" id="A0A8E2F350"/>
<protein>
    <submittedName>
        <fullName evidence="1">Uncharacterized protein</fullName>
    </submittedName>
</protein>
<dbReference type="Proteomes" id="UP000250140">
    <property type="component" value="Unassembled WGS sequence"/>
</dbReference>
<accession>A0A8E2F350</accession>
<evidence type="ECO:0000313" key="1">
    <source>
        <dbReference type="EMBL" id="OCL09420.1"/>
    </source>
</evidence>
<dbReference type="EMBL" id="KV749448">
    <property type="protein sequence ID" value="OCL09420.1"/>
    <property type="molecule type" value="Genomic_DNA"/>
</dbReference>
<reference evidence="1 2" key="1">
    <citation type="journal article" date="2016" name="Nat. Commun.">
        <title>Ectomycorrhizal ecology is imprinted in the genome of the dominant symbiotic fungus Cenococcum geophilum.</title>
        <authorList>
            <consortium name="DOE Joint Genome Institute"/>
            <person name="Peter M."/>
            <person name="Kohler A."/>
            <person name="Ohm R.A."/>
            <person name="Kuo A."/>
            <person name="Krutzmann J."/>
            <person name="Morin E."/>
            <person name="Arend M."/>
            <person name="Barry K.W."/>
            <person name="Binder M."/>
            <person name="Choi C."/>
            <person name="Clum A."/>
            <person name="Copeland A."/>
            <person name="Grisel N."/>
            <person name="Haridas S."/>
            <person name="Kipfer T."/>
            <person name="LaButti K."/>
            <person name="Lindquist E."/>
            <person name="Lipzen A."/>
            <person name="Maire R."/>
            <person name="Meier B."/>
            <person name="Mihaltcheva S."/>
            <person name="Molinier V."/>
            <person name="Murat C."/>
            <person name="Poggeler S."/>
            <person name="Quandt C.A."/>
            <person name="Sperisen C."/>
            <person name="Tritt A."/>
            <person name="Tisserant E."/>
            <person name="Crous P.W."/>
            <person name="Henrissat B."/>
            <person name="Nehls U."/>
            <person name="Egli S."/>
            <person name="Spatafora J.W."/>
            <person name="Grigoriev I.V."/>
            <person name="Martin F.M."/>
        </authorList>
    </citation>
    <scope>NUCLEOTIDE SEQUENCE [LARGE SCALE GENOMIC DNA]</scope>
    <source>
        <strain evidence="1 2">CBS 207.34</strain>
    </source>
</reference>
<name>A0A8E2F350_9PEZI</name>